<protein>
    <submittedName>
        <fullName evidence="10">Clusterin-associated protein 1 isoform X1</fullName>
    </submittedName>
</protein>
<sequence length="488" mass="53308">MSYRDLRNFSEAMRVLGFPKPISLESFRTPNWDLMEECLRWLAARVEPDAELGGGKQTVEQRVALVTHAIALFHSRANIKLNGKRVYGADGWAVRELLKVAAMLRAALDAPAADDHHHDSSPLSYDFTSRLGEIKQARALATDITAQGAFLYDLLAKEAENKEQREQALSRPLDMSGMEGSLRRALEAVAAQVAAARDHIDNVAASEAALDAKLERKRAELVRAEKRLHTVQKIKPAYQGELTALETEIEQLWDQYVLRYRCVEALKHQLSVLESAQAEAAEEQQAAIMQLIHKYEAEDVLGKLSDSDEPESSDDGKELSEVKQPRPATRPKTRLRIKTAGTVAAEARRAFGSMAARDSLDDIRDEDDSRSDSDFSDKQAYGDLSISRKGAAGAEHARGPSAATSFGGGDMPSRWSRARPRPATRTLAAADDDDFADLIEGVESGEAGDSLGSSSESELRVTSARGSGRPVRPSAAPARASALSDNEF</sequence>
<feature type="coiled-coil region" evidence="7">
    <location>
        <begin position="263"/>
        <end position="298"/>
    </location>
</feature>
<dbReference type="AlphaFoldDB" id="A0A9R0EGR1"/>
<accession>A0A9R0EGR1</accession>
<evidence type="ECO:0000256" key="4">
    <source>
        <dbReference type="ARBA" id="ARBA00023054"/>
    </source>
</evidence>
<dbReference type="GO" id="GO:0005929">
    <property type="term" value="C:cilium"/>
    <property type="evidence" value="ECO:0007669"/>
    <property type="project" value="UniProtKB-SubCell"/>
</dbReference>
<dbReference type="GO" id="GO:0060271">
    <property type="term" value="P:cilium assembly"/>
    <property type="evidence" value="ECO:0007669"/>
    <property type="project" value="TreeGrafter"/>
</dbReference>
<dbReference type="GeneID" id="118264695"/>
<evidence type="ECO:0000313" key="9">
    <source>
        <dbReference type="Proteomes" id="UP000829999"/>
    </source>
</evidence>
<evidence type="ECO:0000256" key="7">
    <source>
        <dbReference type="SAM" id="Coils"/>
    </source>
</evidence>
<organism evidence="9 10">
    <name type="scientific">Spodoptera frugiperda</name>
    <name type="common">Fall armyworm</name>
    <dbReference type="NCBI Taxonomy" id="7108"/>
    <lineage>
        <taxon>Eukaryota</taxon>
        <taxon>Metazoa</taxon>
        <taxon>Ecdysozoa</taxon>
        <taxon>Arthropoda</taxon>
        <taxon>Hexapoda</taxon>
        <taxon>Insecta</taxon>
        <taxon>Pterygota</taxon>
        <taxon>Neoptera</taxon>
        <taxon>Endopterygota</taxon>
        <taxon>Lepidoptera</taxon>
        <taxon>Glossata</taxon>
        <taxon>Ditrysia</taxon>
        <taxon>Noctuoidea</taxon>
        <taxon>Noctuidae</taxon>
        <taxon>Amphipyrinae</taxon>
        <taxon>Spodoptera</taxon>
    </lineage>
</organism>
<gene>
    <name evidence="10" type="primary">LOC118264695</name>
</gene>
<keyword evidence="4 7" id="KW-0175">Coiled coil</keyword>
<feature type="region of interest" description="Disordered" evidence="8">
    <location>
        <begin position="304"/>
        <end position="339"/>
    </location>
</feature>
<dbReference type="OrthoDB" id="438545at2759"/>
<evidence type="ECO:0000313" key="10">
    <source>
        <dbReference type="RefSeq" id="XP_035433184.2"/>
    </source>
</evidence>
<feature type="compositionally biased region" description="Basic and acidic residues" evidence="8">
    <location>
        <begin position="314"/>
        <end position="324"/>
    </location>
</feature>
<dbReference type="PANTHER" id="PTHR21547:SF0">
    <property type="entry name" value="CLUSTERIN-ASSOCIATED PROTEIN 1"/>
    <property type="match status" value="1"/>
</dbReference>
<keyword evidence="5" id="KW-0969">Cilium</keyword>
<evidence type="ECO:0000256" key="2">
    <source>
        <dbReference type="ARBA" id="ARBA00008340"/>
    </source>
</evidence>
<keyword evidence="3" id="KW-0970">Cilium biogenesis/degradation</keyword>
<dbReference type="InterPro" id="IPR019366">
    <property type="entry name" value="Clusterin-associated_protein-1"/>
</dbReference>
<proteinExistence type="inferred from homology"/>
<name>A0A9R0EGR1_SPOFR</name>
<feature type="coiled-coil region" evidence="7">
    <location>
        <begin position="207"/>
        <end position="234"/>
    </location>
</feature>
<dbReference type="PANTHER" id="PTHR21547">
    <property type="entry name" value="CLUSTERIN ASSOCIATED PROTEIN 1"/>
    <property type="match status" value="1"/>
</dbReference>
<dbReference type="CTD" id="23059"/>
<evidence type="ECO:0000256" key="6">
    <source>
        <dbReference type="ARBA" id="ARBA00023273"/>
    </source>
</evidence>
<dbReference type="Pfam" id="PF10234">
    <property type="entry name" value="Cluap1"/>
    <property type="match status" value="1"/>
</dbReference>
<evidence type="ECO:0000256" key="5">
    <source>
        <dbReference type="ARBA" id="ARBA00023069"/>
    </source>
</evidence>
<feature type="compositionally biased region" description="Low complexity" evidence="8">
    <location>
        <begin position="467"/>
        <end position="482"/>
    </location>
</feature>
<dbReference type="GO" id="GO:0030992">
    <property type="term" value="C:intraciliary transport particle B"/>
    <property type="evidence" value="ECO:0007669"/>
    <property type="project" value="TreeGrafter"/>
</dbReference>
<evidence type="ECO:0000256" key="3">
    <source>
        <dbReference type="ARBA" id="ARBA00022794"/>
    </source>
</evidence>
<dbReference type="RefSeq" id="XP_035433184.2">
    <property type="nucleotide sequence ID" value="XM_035577291.2"/>
</dbReference>
<keyword evidence="9" id="KW-1185">Reference proteome</keyword>
<keyword evidence="6" id="KW-0966">Cell projection</keyword>
<dbReference type="Proteomes" id="UP000829999">
    <property type="component" value="Chromosome 26"/>
</dbReference>
<evidence type="ECO:0000256" key="8">
    <source>
        <dbReference type="SAM" id="MobiDB-lite"/>
    </source>
</evidence>
<dbReference type="GO" id="GO:0005815">
    <property type="term" value="C:microtubule organizing center"/>
    <property type="evidence" value="ECO:0007669"/>
    <property type="project" value="TreeGrafter"/>
</dbReference>
<reference evidence="10" key="1">
    <citation type="submission" date="2025-08" db="UniProtKB">
        <authorList>
            <consortium name="RefSeq"/>
        </authorList>
    </citation>
    <scope>IDENTIFICATION</scope>
    <source>
        <tissue evidence="10">Whole larval tissue</tissue>
    </source>
</reference>
<feature type="region of interest" description="Disordered" evidence="8">
    <location>
        <begin position="361"/>
        <end position="488"/>
    </location>
</feature>
<comment type="similarity">
    <text evidence="2">Belongs to the CLUAP1 family.</text>
</comment>
<feature type="compositionally biased region" description="Low complexity" evidence="8">
    <location>
        <begin position="444"/>
        <end position="456"/>
    </location>
</feature>
<comment type="subcellular location">
    <subcellularLocation>
        <location evidence="1">Cell projection</location>
        <location evidence="1">Cilium</location>
    </subcellularLocation>
</comment>
<evidence type="ECO:0000256" key="1">
    <source>
        <dbReference type="ARBA" id="ARBA00004138"/>
    </source>
</evidence>